<dbReference type="Proteomes" id="UP000777661">
    <property type="component" value="Unassembled WGS sequence"/>
</dbReference>
<dbReference type="CDD" id="cd09117">
    <property type="entry name" value="PLDc_Bfil_DEXD_like"/>
    <property type="match status" value="1"/>
</dbReference>
<comment type="caution">
    <text evidence="1">The sequence shown here is derived from an EMBL/GenBank/DDBJ whole genome shotgun (WGS) entry which is preliminary data.</text>
</comment>
<accession>A0ABS7R5L4</accession>
<sequence>MPDFVDGTQLLEQLRTEYLRTQRADLAVAFWGINALENLGLRNGTGVRIVCNLLSGGTNPNEIRALRRIGADVRQLNDLHAKIGIVGDISFMGSSNMSANGLGMEGQPALWREANVVYGDARPEIVRMFKTFWDAATEINEADLEAAAAAWKTRQEGNAAVAARRGGRSLVDVLRTAPAELDALNVRMVVYDTVTDADELAVLDNAEESARSQYGQSFGVYWDWESMTTDAATAYLVDYDWPARGVIARGMLYRRNASDFPDFEQDGETFHVAYEIDNIEGITFGSADKTAIRRAFHAYVHAGAPKEEGGRRSYNFPISELAPHLEVV</sequence>
<gene>
    <name evidence="1" type="ORF">KVG22_06430</name>
</gene>
<reference evidence="1 2" key="1">
    <citation type="submission" date="2021-06" db="EMBL/GenBank/DDBJ databases">
        <title>Nitratireductor porphyridii sp. nov., isolated from a small marine red alga, Porphyridium purpureum in South Korea.</title>
        <authorList>
            <person name="Kim K.H."/>
            <person name="Kristyanto S."/>
            <person name="Jeon C.O."/>
        </authorList>
    </citation>
    <scope>NUCLEOTIDE SEQUENCE [LARGE SCALE GENOMIC DNA]</scope>
    <source>
        <strain evidence="1 2">R6</strain>
    </source>
</reference>
<keyword evidence="2" id="KW-1185">Reference proteome</keyword>
<dbReference type="RefSeq" id="WP_223005506.1">
    <property type="nucleotide sequence ID" value="NZ_JAHSQO010000002.1"/>
</dbReference>
<name>A0ABS7R5L4_9HYPH</name>
<dbReference type="EMBL" id="JAHSQO010000002">
    <property type="protein sequence ID" value="MBY8916214.1"/>
    <property type="molecule type" value="Genomic_DNA"/>
</dbReference>
<dbReference type="Gene3D" id="3.30.870.10">
    <property type="entry name" value="Endonuclease Chain A"/>
    <property type="match status" value="1"/>
</dbReference>
<organism evidence="1 2">
    <name type="scientific">Nitratireductor rhodophyticola</name>
    <dbReference type="NCBI Taxonomy" id="2854036"/>
    <lineage>
        <taxon>Bacteria</taxon>
        <taxon>Pseudomonadati</taxon>
        <taxon>Pseudomonadota</taxon>
        <taxon>Alphaproteobacteria</taxon>
        <taxon>Hyphomicrobiales</taxon>
        <taxon>Phyllobacteriaceae</taxon>
        <taxon>Nitratireductor</taxon>
    </lineage>
</organism>
<dbReference type="SUPFAM" id="SSF56024">
    <property type="entry name" value="Phospholipase D/nuclease"/>
    <property type="match status" value="1"/>
</dbReference>
<proteinExistence type="predicted"/>
<evidence type="ECO:0000313" key="1">
    <source>
        <dbReference type="EMBL" id="MBY8916214.1"/>
    </source>
</evidence>
<protein>
    <submittedName>
        <fullName evidence="1">Phospholipase D family protein</fullName>
    </submittedName>
</protein>
<evidence type="ECO:0000313" key="2">
    <source>
        <dbReference type="Proteomes" id="UP000777661"/>
    </source>
</evidence>